<dbReference type="AlphaFoldDB" id="A0A9P0NQR5"/>
<dbReference type="EMBL" id="OU899037">
    <property type="protein sequence ID" value="CAH1736119.1"/>
    <property type="molecule type" value="Genomic_DNA"/>
</dbReference>
<proteinExistence type="predicted"/>
<protein>
    <submittedName>
        <fullName evidence="1">Uncharacterized protein</fullName>
    </submittedName>
</protein>
<gene>
    <name evidence="1" type="ORF">APHIGO_LOCUS9917</name>
</gene>
<organism evidence="1 2">
    <name type="scientific">Aphis gossypii</name>
    <name type="common">Cotton aphid</name>
    <dbReference type="NCBI Taxonomy" id="80765"/>
    <lineage>
        <taxon>Eukaryota</taxon>
        <taxon>Metazoa</taxon>
        <taxon>Ecdysozoa</taxon>
        <taxon>Arthropoda</taxon>
        <taxon>Hexapoda</taxon>
        <taxon>Insecta</taxon>
        <taxon>Pterygota</taxon>
        <taxon>Neoptera</taxon>
        <taxon>Paraneoptera</taxon>
        <taxon>Hemiptera</taxon>
        <taxon>Sternorrhyncha</taxon>
        <taxon>Aphidomorpha</taxon>
        <taxon>Aphidoidea</taxon>
        <taxon>Aphididae</taxon>
        <taxon>Aphidini</taxon>
        <taxon>Aphis</taxon>
        <taxon>Aphis</taxon>
    </lineage>
</organism>
<keyword evidence="2" id="KW-1185">Reference proteome</keyword>
<reference evidence="1" key="2">
    <citation type="submission" date="2022-10" db="EMBL/GenBank/DDBJ databases">
        <authorList>
            <consortium name="ENA_rothamsted_submissions"/>
            <consortium name="culmorum"/>
            <person name="King R."/>
        </authorList>
    </citation>
    <scope>NUCLEOTIDE SEQUENCE</scope>
</reference>
<evidence type="ECO:0000313" key="2">
    <source>
        <dbReference type="Proteomes" id="UP001154329"/>
    </source>
</evidence>
<name>A0A9P0NQR5_APHGO</name>
<evidence type="ECO:0000313" key="1">
    <source>
        <dbReference type="EMBL" id="CAH1736119.1"/>
    </source>
</evidence>
<dbReference type="Proteomes" id="UP001154329">
    <property type="component" value="Chromosome 4"/>
</dbReference>
<sequence length="131" mass="14622">MAHRWRGLVVGDGGGIQAIFIIGIAGVGACSSRPFVQFECRARLSIVARARRVRRYLWRRRRRFLPIGCGVGGDDGRVRAEGRDWAARAFQARGACAAPVAFSQCTRITGARTTRLRLSSVRTTDRSRRYQ</sequence>
<accession>A0A9P0NQR5</accession>
<reference evidence="1" key="1">
    <citation type="submission" date="2022-02" db="EMBL/GenBank/DDBJ databases">
        <authorList>
            <person name="King R."/>
        </authorList>
    </citation>
    <scope>NUCLEOTIDE SEQUENCE</scope>
</reference>
<dbReference type="PROSITE" id="PS51257">
    <property type="entry name" value="PROKAR_LIPOPROTEIN"/>
    <property type="match status" value="1"/>
</dbReference>